<keyword evidence="2" id="KW-1185">Reference proteome</keyword>
<name>A0ACB9H906_CICIN</name>
<accession>A0ACB9H906</accession>
<dbReference type="EMBL" id="CM042009">
    <property type="protein sequence ID" value="KAI3791991.1"/>
    <property type="molecule type" value="Genomic_DNA"/>
</dbReference>
<proteinExistence type="predicted"/>
<dbReference type="Proteomes" id="UP001055811">
    <property type="component" value="Linkage Group LG01"/>
</dbReference>
<protein>
    <submittedName>
        <fullName evidence="1">Uncharacterized protein</fullName>
    </submittedName>
</protein>
<evidence type="ECO:0000313" key="1">
    <source>
        <dbReference type="EMBL" id="KAI3791991.1"/>
    </source>
</evidence>
<comment type="caution">
    <text evidence="1">The sequence shown here is derived from an EMBL/GenBank/DDBJ whole genome shotgun (WGS) entry which is preliminary data.</text>
</comment>
<reference evidence="2" key="1">
    <citation type="journal article" date="2022" name="Mol. Ecol. Resour.">
        <title>The genomes of chicory, endive, great burdock and yacon provide insights into Asteraceae palaeo-polyploidization history and plant inulin production.</title>
        <authorList>
            <person name="Fan W."/>
            <person name="Wang S."/>
            <person name="Wang H."/>
            <person name="Wang A."/>
            <person name="Jiang F."/>
            <person name="Liu H."/>
            <person name="Zhao H."/>
            <person name="Xu D."/>
            <person name="Zhang Y."/>
        </authorList>
    </citation>
    <scope>NUCLEOTIDE SEQUENCE [LARGE SCALE GENOMIC DNA]</scope>
    <source>
        <strain evidence="2">cv. Punajuju</strain>
    </source>
</reference>
<gene>
    <name evidence="1" type="ORF">L2E82_05859</name>
</gene>
<sequence length="89" mass="9681">MNKKNTMTVGMMAAAILITTLNTKLFVANYPKKVTRSPRLSSPTPSSTKTPAISTNTPPVTRSTTTTSIDRHKKKKMVVVAGYDSIEEP</sequence>
<reference evidence="1 2" key="2">
    <citation type="journal article" date="2022" name="Mol. Ecol. Resour.">
        <title>The genomes of chicory, endive, great burdock and yacon provide insights into Asteraceae paleo-polyploidization history and plant inulin production.</title>
        <authorList>
            <person name="Fan W."/>
            <person name="Wang S."/>
            <person name="Wang H."/>
            <person name="Wang A."/>
            <person name="Jiang F."/>
            <person name="Liu H."/>
            <person name="Zhao H."/>
            <person name="Xu D."/>
            <person name="Zhang Y."/>
        </authorList>
    </citation>
    <scope>NUCLEOTIDE SEQUENCE [LARGE SCALE GENOMIC DNA]</scope>
    <source>
        <strain evidence="2">cv. Punajuju</strain>
        <tissue evidence="1">Leaves</tissue>
    </source>
</reference>
<evidence type="ECO:0000313" key="2">
    <source>
        <dbReference type="Proteomes" id="UP001055811"/>
    </source>
</evidence>
<organism evidence="1 2">
    <name type="scientific">Cichorium intybus</name>
    <name type="common">Chicory</name>
    <dbReference type="NCBI Taxonomy" id="13427"/>
    <lineage>
        <taxon>Eukaryota</taxon>
        <taxon>Viridiplantae</taxon>
        <taxon>Streptophyta</taxon>
        <taxon>Embryophyta</taxon>
        <taxon>Tracheophyta</taxon>
        <taxon>Spermatophyta</taxon>
        <taxon>Magnoliopsida</taxon>
        <taxon>eudicotyledons</taxon>
        <taxon>Gunneridae</taxon>
        <taxon>Pentapetalae</taxon>
        <taxon>asterids</taxon>
        <taxon>campanulids</taxon>
        <taxon>Asterales</taxon>
        <taxon>Asteraceae</taxon>
        <taxon>Cichorioideae</taxon>
        <taxon>Cichorieae</taxon>
        <taxon>Cichoriinae</taxon>
        <taxon>Cichorium</taxon>
    </lineage>
</organism>